<feature type="coiled-coil region" evidence="1">
    <location>
        <begin position="305"/>
        <end position="367"/>
    </location>
</feature>
<organism evidence="2 3">
    <name type="scientific">Cristinia sonorae</name>
    <dbReference type="NCBI Taxonomy" id="1940300"/>
    <lineage>
        <taxon>Eukaryota</taxon>
        <taxon>Fungi</taxon>
        <taxon>Dikarya</taxon>
        <taxon>Basidiomycota</taxon>
        <taxon>Agaricomycotina</taxon>
        <taxon>Agaricomycetes</taxon>
        <taxon>Agaricomycetidae</taxon>
        <taxon>Agaricales</taxon>
        <taxon>Pleurotineae</taxon>
        <taxon>Stephanosporaceae</taxon>
        <taxon>Cristinia</taxon>
    </lineage>
</organism>
<gene>
    <name evidence="2" type="ORF">BXZ70DRAFT_1008850</name>
</gene>
<evidence type="ECO:0000313" key="3">
    <source>
        <dbReference type="Proteomes" id="UP000813824"/>
    </source>
</evidence>
<keyword evidence="1" id="KW-0175">Coiled coil</keyword>
<name>A0A8K0UNF6_9AGAR</name>
<proteinExistence type="predicted"/>
<dbReference type="InterPro" id="IPR009003">
    <property type="entry name" value="Peptidase_S1_PA"/>
</dbReference>
<keyword evidence="3" id="KW-1185">Reference proteome</keyword>
<reference evidence="2" key="1">
    <citation type="journal article" date="2021" name="New Phytol.">
        <title>Evolutionary innovations through gain and loss of genes in the ectomycorrhizal Boletales.</title>
        <authorList>
            <person name="Wu G."/>
            <person name="Miyauchi S."/>
            <person name="Morin E."/>
            <person name="Kuo A."/>
            <person name="Drula E."/>
            <person name="Varga T."/>
            <person name="Kohler A."/>
            <person name="Feng B."/>
            <person name="Cao Y."/>
            <person name="Lipzen A."/>
            <person name="Daum C."/>
            <person name="Hundley H."/>
            <person name="Pangilinan J."/>
            <person name="Johnson J."/>
            <person name="Barry K."/>
            <person name="LaButti K."/>
            <person name="Ng V."/>
            <person name="Ahrendt S."/>
            <person name="Min B."/>
            <person name="Choi I.G."/>
            <person name="Park H."/>
            <person name="Plett J.M."/>
            <person name="Magnuson J."/>
            <person name="Spatafora J.W."/>
            <person name="Nagy L.G."/>
            <person name="Henrissat B."/>
            <person name="Grigoriev I.V."/>
            <person name="Yang Z.L."/>
            <person name="Xu J."/>
            <person name="Martin F.M."/>
        </authorList>
    </citation>
    <scope>NUCLEOTIDE SEQUENCE</scope>
    <source>
        <strain evidence="2">KKN 215</strain>
    </source>
</reference>
<accession>A0A8K0UNF6</accession>
<protein>
    <submittedName>
        <fullName evidence="2">Uncharacterized protein</fullName>
    </submittedName>
</protein>
<sequence length="604" mass="66359">MADTLPILDISPEFLEKCIALSATKHDPDDISPVCSASTLTDVPMPKIDVSAKKSRYTDNYAKAFSDTYGAFDAPFIYKTGPAWPQRTGGPNAQPYLREQRDVSHTHPIKVIWPDIVKKIAAHFQEVEMQLNIVAGLAFANQGDDQAFCELAVVIGIPRDNYLFASVKTAADHVQIHVLAKAGFSEIPVAIREWEVFSQGLGPKLPSLDPLFDAEIAQYRHLFTSNPGLAVALYKSPWLEGTIGAYFKLHKESDIICGLTCCHVACPSRAVSGLTVAAVTAHHERIIAIGIDAYNKGITDIMRRIGTLQKTIESEEDKIERREQRLVDGTGDPDTAARLTRKSNRIIEEARETMKLLNRLHDDITKQLANSNHRRIGRVYYADPIGAPSDDPAFAHTVDWAFIQLEKDAFKSPFTGNLVYIGDSLLLSFYSHALISTGGEISEEEYGDLMFPWGADKAHYKYPKDGLLQISGHVPEDEMLNPMQRDTTGIFRMPVIKNGMKTGTTVGWLNGLESLVRHYQITGVRDISFMSMETTIVPYGGRGAFSAGGDSGSSILDRRGRLVALLTGGAGLTDKSDITFATPAYKLLADIEKAVPGAFLFPAV</sequence>
<dbReference type="Proteomes" id="UP000813824">
    <property type="component" value="Unassembled WGS sequence"/>
</dbReference>
<comment type="caution">
    <text evidence="2">The sequence shown here is derived from an EMBL/GenBank/DDBJ whole genome shotgun (WGS) entry which is preliminary data.</text>
</comment>
<dbReference type="SUPFAM" id="SSF50494">
    <property type="entry name" value="Trypsin-like serine proteases"/>
    <property type="match status" value="1"/>
</dbReference>
<dbReference type="OrthoDB" id="5424209at2759"/>
<evidence type="ECO:0000256" key="1">
    <source>
        <dbReference type="SAM" id="Coils"/>
    </source>
</evidence>
<evidence type="ECO:0000313" key="2">
    <source>
        <dbReference type="EMBL" id="KAH8099876.1"/>
    </source>
</evidence>
<dbReference type="EMBL" id="JAEVFJ010000018">
    <property type="protein sequence ID" value="KAH8099876.1"/>
    <property type="molecule type" value="Genomic_DNA"/>
</dbReference>
<dbReference type="AlphaFoldDB" id="A0A8K0UNF6"/>